<evidence type="ECO:0000256" key="9">
    <source>
        <dbReference type="SAM" id="MobiDB-lite"/>
    </source>
</evidence>
<dbReference type="Pfam" id="PF00069">
    <property type="entry name" value="Pkinase"/>
    <property type="match status" value="1"/>
</dbReference>
<feature type="compositionally biased region" description="Basic and acidic residues" evidence="9">
    <location>
        <begin position="1144"/>
        <end position="1163"/>
    </location>
</feature>
<dbReference type="InterPro" id="IPR011009">
    <property type="entry name" value="Kinase-like_dom_sf"/>
</dbReference>
<evidence type="ECO:0000256" key="3">
    <source>
        <dbReference type="ARBA" id="ARBA00022679"/>
    </source>
</evidence>
<dbReference type="InterPro" id="IPR000719">
    <property type="entry name" value="Prot_kinase_dom"/>
</dbReference>
<dbReference type="GeneID" id="54560638"/>
<dbReference type="Pfam" id="PF26616">
    <property type="entry name" value="CorA-like"/>
    <property type="match status" value="1"/>
</dbReference>
<dbReference type="SMART" id="SM00220">
    <property type="entry name" value="S_TKc"/>
    <property type="match status" value="1"/>
</dbReference>
<dbReference type="EMBL" id="ML993602">
    <property type="protein sequence ID" value="KAF2164832.1"/>
    <property type="molecule type" value="Genomic_DNA"/>
</dbReference>
<evidence type="ECO:0000259" key="10">
    <source>
        <dbReference type="PROSITE" id="PS50011"/>
    </source>
</evidence>
<dbReference type="GO" id="GO:0005634">
    <property type="term" value="C:nucleus"/>
    <property type="evidence" value="ECO:0007669"/>
    <property type="project" value="TreeGrafter"/>
</dbReference>
<keyword evidence="12" id="KW-1185">Reference proteome</keyword>
<dbReference type="EC" id="2.7.11.1" evidence="1"/>
<evidence type="ECO:0000256" key="8">
    <source>
        <dbReference type="ARBA" id="ARBA00048679"/>
    </source>
</evidence>
<evidence type="ECO:0000256" key="7">
    <source>
        <dbReference type="ARBA" id="ARBA00047899"/>
    </source>
</evidence>
<feature type="domain" description="Protein kinase" evidence="10">
    <location>
        <begin position="654"/>
        <end position="989"/>
    </location>
</feature>
<keyword evidence="4" id="KW-0547">Nucleotide-binding</keyword>
<dbReference type="Gene3D" id="1.10.510.10">
    <property type="entry name" value="Transferase(Phosphotransferase) domain 1"/>
    <property type="match status" value="1"/>
</dbReference>
<name>A0A6A6CFX7_ZASCE</name>
<evidence type="ECO:0000256" key="1">
    <source>
        <dbReference type="ARBA" id="ARBA00012513"/>
    </source>
</evidence>
<evidence type="ECO:0000256" key="2">
    <source>
        <dbReference type="ARBA" id="ARBA00022527"/>
    </source>
</evidence>
<dbReference type="Proteomes" id="UP000799537">
    <property type="component" value="Unassembled WGS sequence"/>
</dbReference>
<proteinExistence type="predicted"/>
<evidence type="ECO:0000256" key="4">
    <source>
        <dbReference type="ARBA" id="ARBA00022741"/>
    </source>
</evidence>
<evidence type="ECO:0000313" key="11">
    <source>
        <dbReference type="EMBL" id="KAF2164832.1"/>
    </source>
</evidence>
<comment type="catalytic activity">
    <reaction evidence="7">
        <text>L-threonyl-[protein] + ATP = O-phospho-L-threonyl-[protein] + ADP + H(+)</text>
        <dbReference type="Rhea" id="RHEA:46608"/>
        <dbReference type="Rhea" id="RHEA-COMP:11060"/>
        <dbReference type="Rhea" id="RHEA-COMP:11605"/>
        <dbReference type="ChEBI" id="CHEBI:15378"/>
        <dbReference type="ChEBI" id="CHEBI:30013"/>
        <dbReference type="ChEBI" id="CHEBI:30616"/>
        <dbReference type="ChEBI" id="CHEBI:61977"/>
        <dbReference type="ChEBI" id="CHEBI:456216"/>
        <dbReference type="EC" id="2.7.11.1"/>
    </reaction>
</comment>
<keyword evidence="2" id="KW-0723">Serine/threonine-protein kinase</keyword>
<dbReference type="PANTHER" id="PTHR43671:SF98">
    <property type="entry name" value="SERINE_THREONINE-PROTEIN KINASE NEK11"/>
    <property type="match status" value="1"/>
</dbReference>
<dbReference type="SUPFAM" id="SSF56112">
    <property type="entry name" value="Protein kinase-like (PK-like)"/>
    <property type="match status" value="1"/>
</dbReference>
<accession>A0A6A6CFX7</accession>
<dbReference type="PANTHER" id="PTHR43671">
    <property type="entry name" value="SERINE/THREONINE-PROTEIN KINASE NEK"/>
    <property type="match status" value="1"/>
</dbReference>
<protein>
    <recommendedName>
        <fullName evidence="1">non-specific serine/threonine protein kinase</fullName>
        <ecNumber evidence="1">2.7.11.1</ecNumber>
    </recommendedName>
</protein>
<comment type="catalytic activity">
    <reaction evidence="8">
        <text>L-seryl-[protein] + ATP = O-phospho-L-seryl-[protein] + ADP + H(+)</text>
        <dbReference type="Rhea" id="RHEA:17989"/>
        <dbReference type="Rhea" id="RHEA-COMP:9863"/>
        <dbReference type="Rhea" id="RHEA-COMP:11604"/>
        <dbReference type="ChEBI" id="CHEBI:15378"/>
        <dbReference type="ChEBI" id="CHEBI:29999"/>
        <dbReference type="ChEBI" id="CHEBI:30616"/>
        <dbReference type="ChEBI" id="CHEBI:83421"/>
        <dbReference type="ChEBI" id="CHEBI:456216"/>
        <dbReference type="EC" id="2.7.11.1"/>
    </reaction>
</comment>
<reference evidence="11" key="1">
    <citation type="journal article" date="2020" name="Stud. Mycol.">
        <title>101 Dothideomycetes genomes: a test case for predicting lifestyles and emergence of pathogens.</title>
        <authorList>
            <person name="Haridas S."/>
            <person name="Albert R."/>
            <person name="Binder M."/>
            <person name="Bloem J."/>
            <person name="Labutti K."/>
            <person name="Salamov A."/>
            <person name="Andreopoulos B."/>
            <person name="Baker S."/>
            <person name="Barry K."/>
            <person name="Bills G."/>
            <person name="Bluhm B."/>
            <person name="Cannon C."/>
            <person name="Castanera R."/>
            <person name="Culley D."/>
            <person name="Daum C."/>
            <person name="Ezra D."/>
            <person name="Gonzalez J."/>
            <person name="Henrissat B."/>
            <person name="Kuo A."/>
            <person name="Liang C."/>
            <person name="Lipzen A."/>
            <person name="Lutzoni F."/>
            <person name="Magnuson J."/>
            <person name="Mondo S."/>
            <person name="Nolan M."/>
            <person name="Ohm R."/>
            <person name="Pangilinan J."/>
            <person name="Park H.-J."/>
            <person name="Ramirez L."/>
            <person name="Alfaro M."/>
            <person name="Sun H."/>
            <person name="Tritt A."/>
            <person name="Yoshinaga Y."/>
            <person name="Zwiers L.-H."/>
            <person name="Turgeon B."/>
            <person name="Goodwin S."/>
            <person name="Spatafora J."/>
            <person name="Crous P."/>
            <person name="Grigoriev I."/>
        </authorList>
    </citation>
    <scope>NUCLEOTIDE SEQUENCE</scope>
    <source>
        <strain evidence="11">ATCC 36951</strain>
    </source>
</reference>
<keyword evidence="3" id="KW-0808">Transferase</keyword>
<keyword evidence="5" id="KW-0418">Kinase</keyword>
<dbReference type="RefSeq" id="XP_033665721.1">
    <property type="nucleotide sequence ID" value="XM_033807366.1"/>
</dbReference>
<organism evidence="11 12">
    <name type="scientific">Zasmidium cellare ATCC 36951</name>
    <dbReference type="NCBI Taxonomy" id="1080233"/>
    <lineage>
        <taxon>Eukaryota</taxon>
        <taxon>Fungi</taxon>
        <taxon>Dikarya</taxon>
        <taxon>Ascomycota</taxon>
        <taxon>Pezizomycotina</taxon>
        <taxon>Dothideomycetes</taxon>
        <taxon>Dothideomycetidae</taxon>
        <taxon>Mycosphaerellales</taxon>
        <taxon>Mycosphaerellaceae</taxon>
        <taxon>Zasmidium</taxon>
    </lineage>
</organism>
<evidence type="ECO:0000256" key="6">
    <source>
        <dbReference type="ARBA" id="ARBA00022840"/>
    </source>
</evidence>
<dbReference type="InterPro" id="IPR036465">
    <property type="entry name" value="vWFA_dom_sf"/>
</dbReference>
<evidence type="ECO:0000313" key="12">
    <source>
        <dbReference type="Proteomes" id="UP000799537"/>
    </source>
</evidence>
<evidence type="ECO:0000256" key="5">
    <source>
        <dbReference type="ARBA" id="ARBA00022777"/>
    </source>
</evidence>
<dbReference type="SUPFAM" id="SSF53300">
    <property type="entry name" value="vWA-like"/>
    <property type="match status" value="1"/>
</dbReference>
<keyword evidence="6" id="KW-0067">ATP-binding</keyword>
<feature type="region of interest" description="Disordered" evidence="9">
    <location>
        <begin position="1001"/>
        <end position="1021"/>
    </location>
</feature>
<dbReference type="InterPro" id="IPR058257">
    <property type="entry name" value="CorA-like_dom"/>
</dbReference>
<dbReference type="OrthoDB" id="5986190at2759"/>
<dbReference type="GO" id="GO:0005524">
    <property type="term" value="F:ATP binding"/>
    <property type="evidence" value="ECO:0007669"/>
    <property type="project" value="UniProtKB-KW"/>
</dbReference>
<dbReference type="GO" id="GO:0004674">
    <property type="term" value="F:protein serine/threonine kinase activity"/>
    <property type="evidence" value="ECO:0007669"/>
    <property type="project" value="UniProtKB-KW"/>
</dbReference>
<dbReference type="PROSITE" id="PS50011">
    <property type="entry name" value="PROTEIN_KINASE_DOM"/>
    <property type="match status" value="1"/>
</dbReference>
<sequence length="1409" mass="162147">MPSERIAGYRLRQSDLAAFLRKTFGSPFEFQIRLRNDQYSFNVPRKLTSVNNMDEFARSCSRAEQYPRNLLNASTPVYTRQAIEDQLNQRSRQLFCDESVASSKHRPSLNVFEGSGHSFRSSNLSTLQALQTHLAAHDQDNEMRYVSIEAPHSCEMLKLSRQMFNYLMTYHQVTPFFVEFVLPFGRRDYKQDFPHCGFRNVSRLHKTEASVSTPQLRMSRRQIEISYSLMSVEPDTDLNDPTKKRWSIRMCSIYHAFDIETGKTTWMTVKGNSGIRKLLETQLAEKSGSKNATYNVHRRFKDTLDVHLMLVQWAAEYWHSYISHIQEDLQERTRHANSISVQSSTSTESLKQRMRTLDYLYSANVDKQRPQFIIPFRRMLRRLGSTKAKEEGVVSGAMEMTAEPEPIDDDSERFCFDDVQDVQTLGDRATEVMVALRTNRNVVDSLARGYRSMAPFLDPDCTDDIEDFARKVQDVTSHFDMQKSNADTLLSFINERKTQLYAILQYENMESSRDLAVKAHVATCAMQLMTLDMQVVTRKMKSEAISMRVITLVTLFFLPGTFISTLMSTPIVSFETDSDGFSSRNIGQGALQFYVAISLPLMCLTFFVWPDDFPQVPPEPAFFEKFRQEQWRFFPVTIPRDPAVKFQKERPLPIVESQLLGESETANLYRVKIHREYDSNSVPNESNEYKDYALKTYIGKRAEKYYRTEVDNFAKLCLVHREPPQGLIRFHCGFEHNDTFNLLLDYATFGSLRDLFEKEEPPSSGQDIVRLWERFSMCIQALNRIHELDLSEDGSRVFQGWHQDIRPENILIHRCGDYTAPHEFQFMLGDLGLSHFVRMCRSKDDPVALDTGGTRTYGAPELYRHSDFDAMRRLFPTRAIDIWSLGCVMLDLCVWIVRGRRYLEAFGLRREEANDKLGTLAGDCFHDGYQPHPSLSTVVYDEMSTLLDDMRVSDHITEPVLEITRRMLRPEPKQRPTAPAVLADIESAIKAAKERCNDWYARPRTRSGSSPRRNSAFESIRTQNQDSVRLIQSPVLASTAATIPFPSLGTDLFTKQPNVPFPESHFASGITGLGLPMNNDFHENAQPDLHTLQSSPLIVTSKLATDIEEDAQRPKRRPHASSSPGPQNVEFLMVNSDSQANSNRPDRVEPVEGRRSFSPEQNKKPRRQNVPYLSRDDVIKWMAAKKRFFGQKPPLDFDHYRRWLNTRDHVFLLDDSRTMSTYTEHVTTLLSPLIYTVKEHDPDGVEVHFTISTSTRQSKKSSVLMDQVERHKFEGKTDISVRLGQILRRYRVALEDKRLAHQSVRPLSIYILTDGVWEGGRDAQTPIRELIAVMKHYECDRKQVGIQFISFGNDERGLQRLAELDQFGKQADVGLDIVDTESSLGNVWKMLLGAIDKTFDDEFSDGEAV</sequence>
<dbReference type="InterPro" id="IPR050660">
    <property type="entry name" value="NEK_Ser/Thr_kinase"/>
</dbReference>
<feature type="region of interest" description="Disordered" evidence="9">
    <location>
        <begin position="1109"/>
        <end position="1171"/>
    </location>
</feature>
<gene>
    <name evidence="11" type="ORF">M409DRAFT_24737</name>
</gene>